<dbReference type="PROSITE" id="PS50088">
    <property type="entry name" value="ANK_REPEAT"/>
    <property type="match status" value="3"/>
</dbReference>
<dbReference type="SUPFAM" id="SSF158235">
    <property type="entry name" value="SOCS box-like"/>
    <property type="match status" value="1"/>
</dbReference>
<feature type="repeat" description="ANK" evidence="1">
    <location>
        <begin position="156"/>
        <end position="193"/>
    </location>
</feature>
<organism evidence="3 4">
    <name type="scientific">Paralvinella palmiformis</name>
    <dbReference type="NCBI Taxonomy" id="53620"/>
    <lineage>
        <taxon>Eukaryota</taxon>
        <taxon>Metazoa</taxon>
        <taxon>Spiralia</taxon>
        <taxon>Lophotrochozoa</taxon>
        <taxon>Annelida</taxon>
        <taxon>Polychaeta</taxon>
        <taxon>Sedentaria</taxon>
        <taxon>Canalipalpata</taxon>
        <taxon>Terebellida</taxon>
        <taxon>Terebelliformia</taxon>
        <taxon>Alvinellidae</taxon>
        <taxon>Paralvinella</taxon>
    </lineage>
</organism>
<dbReference type="Pfam" id="PF07525">
    <property type="entry name" value="SOCS_box"/>
    <property type="match status" value="1"/>
</dbReference>
<feature type="repeat" description="ANK" evidence="1">
    <location>
        <begin position="90"/>
        <end position="122"/>
    </location>
</feature>
<keyword evidence="4" id="KW-1185">Reference proteome</keyword>
<dbReference type="PRINTS" id="PR01415">
    <property type="entry name" value="ANKYRIN"/>
</dbReference>
<dbReference type="SUPFAM" id="SSF48403">
    <property type="entry name" value="Ankyrin repeat"/>
    <property type="match status" value="1"/>
</dbReference>
<dbReference type="AlphaFoldDB" id="A0AAD9JNN0"/>
<dbReference type="Proteomes" id="UP001208570">
    <property type="component" value="Unassembled WGS sequence"/>
</dbReference>
<dbReference type="InterPro" id="IPR001496">
    <property type="entry name" value="SOCS_box"/>
</dbReference>
<dbReference type="SMART" id="SM00969">
    <property type="entry name" value="SOCS_box"/>
    <property type="match status" value="1"/>
</dbReference>
<dbReference type="Gene3D" id="1.25.40.20">
    <property type="entry name" value="Ankyrin repeat-containing domain"/>
    <property type="match status" value="2"/>
</dbReference>
<dbReference type="PROSITE" id="PS50297">
    <property type="entry name" value="ANK_REP_REGION"/>
    <property type="match status" value="2"/>
</dbReference>
<feature type="domain" description="SOCS box" evidence="2">
    <location>
        <begin position="309"/>
        <end position="348"/>
    </location>
</feature>
<dbReference type="InterPro" id="IPR036770">
    <property type="entry name" value="Ankyrin_rpt-contain_sf"/>
</dbReference>
<dbReference type="PROSITE" id="PS50225">
    <property type="entry name" value="SOCS"/>
    <property type="match status" value="1"/>
</dbReference>
<keyword evidence="1" id="KW-0040">ANK repeat</keyword>
<comment type="caution">
    <text evidence="3">The sequence shown here is derived from an EMBL/GenBank/DDBJ whole genome shotgun (WGS) entry which is preliminary data.</text>
</comment>
<dbReference type="GO" id="GO:0035556">
    <property type="term" value="P:intracellular signal transduction"/>
    <property type="evidence" value="ECO:0007669"/>
    <property type="project" value="InterPro"/>
</dbReference>
<dbReference type="CDD" id="cd03716">
    <property type="entry name" value="SOCS_ASB_like"/>
    <property type="match status" value="1"/>
</dbReference>
<evidence type="ECO:0000256" key="1">
    <source>
        <dbReference type="PROSITE-ProRule" id="PRU00023"/>
    </source>
</evidence>
<evidence type="ECO:0000259" key="2">
    <source>
        <dbReference type="PROSITE" id="PS50225"/>
    </source>
</evidence>
<dbReference type="InterPro" id="IPR051616">
    <property type="entry name" value="Cul2-RING_E3_ligase_SR"/>
</dbReference>
<reference evidence="3" key="1">
    <citation type="journal article" date="2023" name="Mol. Biol. Evol.">
        <title>Third-Generation Sequencing Reveals the Adaptive Role of the Epigenome in Three Deep-Sea Polychaetes.</title>
        <authorList>
            <person name="Perez M."/>
            <person name="Aroh O."/>
            <person name="Sun Y."/>
            <person name="Lan Y."/>
            <person name="Juniper S.K."/>
            <person name="Young C.R."/>
            <person name="Angers B."/>
            <person name="Qian P.Y."/>
        </authorList>
    </citation>
    <scope>NUCLEOTIDE SEQUENCE</scope>
    <source>
        <strain evidence="3">P08H-3</strain>
    </source>
</reference>
<dbReference type="Pfam" id="PF12796">
    <property type="entry name" value="Ank_2"/>
    <property type="match status" value="1"/>
</dbReference>
<sequence>MEDDSTDDKDLMLLTTALKSNSWHEAVMILSEHHKYFAHCPLEFFKTEDRTLTTQLLYAAIDQKHYAVLELLIKQGCDVNYGIKMPYRRYKRSPLFHASKMGFEQIVTLLLEAGADKNCLNNTGSTALYEAVYNGHTEVVRILLENGCDPNIPDVYGKTPLHIIPFMSVEEEKQEQCMQLLLEGGADISLKSHCGQTPADVAIQYKFCPLLKCLMKNSQRLGFRTIPYNLESLSERILPEFLLSPLNTDGVFSVAQSLVQLHPVHVLNSHTREEFIRICFMDMLPGFYAMAKKLFRLMLLSGVPDMPTKSPLTLQESCRIFLRRHFGTESWFKINRLPLPQLLVDYLQLMDEVIECAPV</sequence>
<feature type="repeat" description="ANK" evidence="1">
    <location>
        <begin position="123"/>
        <end position="155"/>
    </location>
</feature>
<dbReference type="InterPro" id="IPR002110">
    <property type="entry name" value="Ankyrin_rpt"/>
</dbReference>
<name>A0AAD9JNN0_9ANNE</name>
<dbReference type="PANTHER" id="PTHR46224">
    <property type="entry name" value="ANKYRIN REPEAT FAMILY PROTEIN"/>
    <property type="match status" value="1"/>
</dbReference>
<dbReference type="EMBL" id="JAODUP010000232">
    <property type="protein sequence ID" value="KAK2155765.1"/>
    <property type="molecule type" value="Genomic_DNA"/>
</dbReference>
<accession>A0AAD9JNN0</accession>
<gene>
    <name evidence="3" type="ORF">LSH36_232g04036</name>
</gene>
<evidence type="ECO:0000313" key="4">
    <source>
        <dbReference type="Proteomes" id="UP001208570"/>
    </source>
</evidence>
<dbReference type="PANTHER" id="PTHR46224:SF64">
    <property type="entry name" value="IQ MOTIF AND ANKYRIN REPEAT DOMAIN-CONTAINING PROTEIN 1"/>
    <property type="match status" value="1"/>
</dbReference>
<evidence type="ECO:0000313" key="3">
    <source>
        <dbReference type="EMBL" id="KAK2155765.1"/>
    </source>
</evidence>
<dbReference type="InterPro" id="IPR036036">
    <property type="entry name" value="SOCS_box-like_dom_sf"/>
</dbReference>
<protein>
    <recommendedName>
        <fullName evidence="2">SOCS box domain-containing protein</fullName>
    </recommendedName>
</protein>
<dbReference type="Gene3D" id="1.10.750.20">
    <property type="entry name" value="SOCS box"/>
    <property type="match status" value="1"/>
</dbReference>
<proteinExistence type="predicted"/>
<dbReference type="SMART" id="SM00248">
    <property type="entry name" value="ANK"/>
    <property type="match status" value="5"/>
</dbReference>